<feature type="domain" description="HTH cro/C1-type" evidence="1">
    <location>
        <begin position="15"/>
        <end position="69"/>
    </location>
</feature>
<evidence type="ECO:0000313" key="2">
    <source>
        <dbReference type="EMBL" id="GGK89547.1"/>
    </source>
</evidence>
<dbReference type="InterPro" id="IPR010982">
    <property type="entry name" value="Lambda_DNA-bd_dom_sf"/>
</dbReference>
<dbReference type="AlphaFoldDB" id="A0A8J3C038"/>
<dbReference type="SUPFAM" id="SSF47413">
    <property type="entry name" value="lambda repressor-like DNA-binding domains"/>
    <property type="match status" value="1"/>
</dbReference>
<protein>
    <recommendedName>
        <fullName evidence="1">HTH cro/C1-type domain-containing protein</fullName>
    </recommendedName>
</protein>
<dbReference type="InterPro" id="IPR001387">
    <property type="entry name" value="Cro/C1-type_HTH"/>
</dbReference>
<dbReference type="Gene3D" id="1.10.260.40">
    <property type="entry name" value="lambda repressor-like DNA-binding domains"/>
    <property type="match status" value="1"/>
</dbReference>
<keyword evidence="3" id="KW-1185">Reference proteome</keyword>
<proteinExistence type="predicted"/>
<comment type="caution">
    <text evidence="2">The sequence shown here is derived from an EMBL/GenBank/DDBJ whole genome shotgun (WGS) entry which is preliminary data.</text>
</comment>
<reference evidence="2" key="1">
    <citation type="journal article" date="2014" name="Int. J. Syst. Evol. Microbiol.">
        <title>Complete genome sequence of Corynebacterium casei LMG S-19264T (=DSM 44701T), isolated from a smear-ripened cheese.</title>
        <authorList>
            <consortium name="US DOE Joint Genome Institute (JGI-PGF)"/>
            <person name="Walter F."/>
            <person name="Albersmeier A."/>
            <person name="Kalinowski J."/>
            <person name="Ruckert C."/>
        </authorList>
    </citation>
    <scope>NUCLEOTIDE SEQUENCE</scope>
    <source>
        <strain evidence="2">CGMCC 4.7299</strain>
    </source>
</reference>
<dbReference type="Pfam" id="PF13443">
    <property type="entry name" value="HTH_26"/>
    <property type="match status" value="1"/>
</dbReference>
<sequence>MGARGRLREHVAEEIRVLLARKRMSGSELARRTGIKQSTMSRRMTGETAFDMDDLEAIAAVLEVEVADLLPKTSALKKV</sequence>
<dbReference type="CDD" id="cd00093">
    <property type="entry name" value="HTH_XRE"/>
    <property type="match status" value="1"/>
</dbReference>
<dbReference type="Proteomes" id="UP000656042">
    <property type="component" value="Unassembled WGS sequence"/>
</dbReference>
<dbReference type="PROSITE" id="PS50943">
    <property type="entry name" value="HTH_CROC1"/>
    <property type="match status" value="1"/>
</dbReference>
<evidence type="ECO:0000259" key="1">
    <source>
        <dbReference type="PROSITE" id="PS50943"/>
    </source>
</evidence>
<dbReference type="EMBL" id="BMMX01000008">
    <property type="protein sequence ID" value="GGK89547.1"/>
    <property type="molecule type" value="Genomic_DNA"/>
</dbReference>
<reference evidence="2" key="2">
    <citation type="submission" date="2020-09" db="EMBL/GenBank/DDBJ databases">
        <authorList>
            <person name="Sun Q."/>
            <person name="Zhou Y."/>
        </authorList>
    </citation>
    <scope>NUCLEOTIDE SEQUENCE</scope>
    <source>
        <strain evidence="2">CGMCC 4.7299</strain>
    </source>
</reference>
<organism evidence="2 3">
    <name type="scientific">Mangrovihabitans endophyticus</name>
    <dbReference type="NCBI Taxonomy" id="1751298"/>
    <lineage>
        <taxon>Bacteria</taxon>
        <taxon>Bacillati</taxon>
        <taxon>Actinomycetota</taxon>
        <taxon>Actinomycetes</taxon>
        <taxon>Micromonosporales</taxon>
        <taxon>Micromonosporaceae</taxon>
        <taxon>Mangrovihabitans</taxon>
    </lineage>
</organism>
<accession>A0A8J3C038</accession>
<name>A0A8J3C038_9ACTN</name>
<dbReference type="GO" id="GO:0003677">
    <property type="term" value="F:DNA binding"/>
    <property type="evidence" value="ECO:0007669"/>
    <property type="project" value="InterPro"/>
</dbReference>
<dbReference type="SMART" id="SM00530">
    <property type="entry name" value="HTH_XRE"/>
    <property type="match status" value="1"/>
</dbReference>
<evidence type="ECO:0000313" key="3">
    <source>
        <dbReference type="Proteomes" id="UP000656042"/>
    </source>
</evidence>
<gene>
    <name evidence="2" type="ORF">GCM10012284_24340</name>
</gene>